<keyword evidence="1" id="KW-0805">Transcription regulation</keyword>
<gene>
    <name evidence="5" type="ORF">PRZ01_15045</name>
</gene>
<accession>A0ABT5KU89</accession>
<dbReference type="EMBL" id="JAQQXS010000013">
    <property type="protein sequence ID" value="MDC8786504.1"/>
    <property type="molecule type" value="Genomic_DNA"/>
</dbReference>
<dbReference type="Pfam" id="PF00356">
    <property type="entry name" value="LacI"/>
    <property type="match status" value="1"/>
</dbReference>
<dbReference type="Pfam" id="PF13377">
    <property type="entry name" value="Peripla_BP_3"/>
    <property type="match status" value="1"/>
</dbReference>
<evidence type="ECO:0000256" key="1">
    <source>
        <dbReference type="ARBA" id="ARBA00023015"/>
    </source>
</evidence>
<keyword evidence="2 5" id="KW-0238">DNA-binding</keyword>
<dbReference type="RefSeq" id="WP_273597614.1">
    <property type="nucleotide sequence ID" value="NZ_JAQQXS010000013.1"/>
</dbReference>
<evidence type="ECO:0000259" key="4">
    <source>
        <dbReference type="PROSITE" id="PS50932"/>
    </source>
</evidence>
<dbReference type="SUPFAM" id="SSF53822">
    <property type="entry name" value="Periplasmic binding protein-like I"/>
    <property type="match status" value="1"/>
</dbReference>
<keyword evidence="6" id="KW-1185">Reference proteome</keyword>
<dbReference type="GO" id="GO:0003677">
    <property type="term" value="F:DNA binding"/>
    <property type="evidence" value="ECO:0007669"/>
    <property type="project" value="UniProtKB-KW"/>
</dbReference>
<reference evidence="5 6" key="1">
    <citation type="submission" date="2022-10" db="EMBL/GenBank/DDBJ databases">
        <title>paucibacter sp. hw8 Genome sequencing.</title>
        <authorList>
            <person name="Park S."/>
        </authorList>
    </citation>
    <scope>NUCLEOTIDE SEQUENCE [LARGE SCALE GENOMIC DNA]</scope>
    <source>
        <strain evidence="6">hw8</strain>
    </source>
</reference>
<protein>
    <submittedName>
        <fullName evidence="5">LacI family DNA-binding transcriptional regulator</fullName>
    </submittedName>
</protein>
<dbReference type="PANTHER" id="PTHR30146:SF153">
    <property type="entry name" value="LACTOSE OPERON REPRESSOR"/>
    <property type="match status" value="1"/>
</dbReference>
<comment type="caution">
    <text evidence="5">The sequence shown here is derived from an EMBL/GenBank/DDBJ whole genome shotgun (WGS) entry which is preliminary data.</text>
</comment>
<dbReference type="CDD" id="cd01545">
    <property type="entry name" value="PBP1_SalR"/>
    <property type="match status" value="1"/>
</dbReference>
<dbReference type="PRINTS" id="PR00036">
    <property type="entry name" value="HTHLACI"/>
</dbReference>
<feature type="domain" description="HTH lacI-type" evidence="4">
    <location>
        <begin position="16"/>
        <end position="70"/>
    </location>
</feature>
<dbReference type="Proteomes" id="UP001219862">
    <property type="component" value="Unassembled WGS sequence"/>
</dbReference>
<dbReference type="SMART" id="SM00354">
    <property type="entry name" value="HTH_LACI"/>
    <property type="match status" value="1"/>
</dbReference>
<dbReference type="PROSITE" id="PS00356">
    <property type="entry name" value="HTH_LACI_1"/>
    <property type="match status" value="1"/>
</dbReference>
<dbReference type="InterPro" id="IPR028082">
    <property type="entry name" value="Peripla_BP_I"/>
</dbReference>
<evidence type="ECO:0000256" key="3">
    <source>
        <dbReference type="ARBA" id="ARBA00023163"/>
    </source>
</evidence>
<dbReference type="CDD" id="cd01392">
    <property type="entry name" value="HTH_LacI"/>
    <property type="match status" value="1"/>
</dbReference>
<proteinExistence type="predicted"/>
<keyword evidence="3" id="KW-0804">Transcription</keyword>
<dbReference type="Gene3D" id="1.10.260.40">
    <property type="entry name" value="lambda repressor-like DNA-binding domains"/>
    <property type="match status" value="1"/>
</dbReference>
<name>A0ABT5KU89_9BURK</name>
<dbReference type="Gene3D" id="3.40.50.2300">
    <property type="match status" value="2"/>
</dbReference>
<evidence type="ECO:0000256" key="2">
    <source>
        <dbReference type="ARBA" id="ARBA00023125"/>
    </source>
</evidence>
<dbReference type="PROSITE" id="PS50932">
    <property type="entry name" value="HTH_LACI_2"/>
    <property type="match status" value="1"/>
</dbReference>
<sequence>MVIKNTAVSSRAGAAPTIVDVAEQAGVSIKTVSRVLNHEPGVQEKTRERVLKVVADLKYRPKLSARSLAGARSFLIGLLYYDPSAAFVAGVQKGAALRCREAGYHLVVESLHNDALDIDQQVERMVSALRPDGMILTPPLCDNAKVIKALSDAQTPCVLMSPRVVSPDERSVRIDDVHAAEEVTNLLISLGHQRIAFVQGPADQAASGLRYEGFERAMLAHGLSVEAELVQAGDFTFPSGVAAAHQLLSRRVKPTAVFAANDDMALGVLAAAQRLGLSVPTDLSIAGFDDSPAANLVWPPLTTVCQPMEAMARTAVEMLILPNRVDNETSDSAPQQRVLPYQLQVRNSTCAPRGHAAPAIKSKKA</sequence>
<dbReference type="SUPFAM" id="SSF47413">
    <property type="entry name" value="lambda repressor-like DNA-binding domains"/>
    <property type="match status" value="1"/>
</dbReference>
<dbReference type="InterPro" id="IPR000843">
    <property type="entry name" value="HTH_LacI"/>
</dbReference>
<evidence type="ECO:0000313" key="6">
    <source>
        <dbReference type="Proteomes" id="UP001219862"/>
    </source>
</evidence>
<organism evidence="5 6">
    <name type="scientific">Roseateles koreensis</name>
    <dbReference type="NCBI Taxonomy" id="2987526"/>
    <lineage>
        <taxon>Bacteria</taxon>
        <taxon>Pseudomonadati</taxon>
        <taxon>Pseudomonadota</taxon>
        <taxon>Betaproteobacteria</taxon>
        <taxon>Burkholderiales</taxon>
        <taxon>Sphaerotilaceae</taxon>
        <taxon>Roseateles</taxon>
    </lineage>
</organism>
<dbReference type="PANTHER" id="PTHR30146">
    <property type="entry name" value="LACI-RELATED TRANSCRIPTIONAL REPRESSOR"/>
    <property type="match status" value="1"/>
</dbReference>
<dbReference type="InterPro" id="IPR046335">
    <property type="entry name" value="LacI/GalR-like_sensor"/>
</dbReference>
<evidence type="ECO:0000313" key="5">
    <source>
        <dbReference type="EMBL" id="MDC8786504.1"/>
    </source>
</evidence>
<dbReference type="InterPro" id="IPR010982">
    <property type="entry name" value="Lambda_DNA-bd_dom_sf"/>
</dbReference>